<keyword evidence="4 10" id="KW-0812">Transmembrane</keyword>
<dbReference type="InterPro" id="IPR044492">
    <property type="entry name" value="P_typ_ATPase_HD_dom"/>
</dbReference>
<comment type="caution">
    <text evidence="12">The sequence shown here is derived from an EMBL/GenBank/DDBJ whole genome shotgun (WGS) entry which is preliminary data.</text>
</comment>
<dbReference type="Gene3D" id="2.70.150.10">
    <property type="entry name" value="Calcium-transporting ATPase, cytoplasmic transduction domain A"/>
    <property type="match status" value="1"/>
</dbReference>
<evidence type="ECO:0000256" key="1">
    <source>
        <dbReference type="ARBA" id="ARBA00004651"/>
    </source>
</evidence>
<reference evidence="12 13" key="1">
    <citation type="submission" date="2019-11" db="EMBL/GenBank/DDBJ databases">
        <title>Comparison of genomes from free-living endosymbiotic cyanobacteria isolated from Azolla.</title>
        <authorList>
            <person name="Thiel T."/>
            <person name="Pratte B."/>
        </authorList>
    </citation>
    <scope>NUCLEOTIDE SEQUENCE [LARGE SCALE GENOMIC DNA]</scope>
    <source>
        <strain evidence="12 13">N2B</strain>
    </source>
</reference>
<dbReference type="NCBIfam" id="TIGR01494">
    <property type="entry name" value="ATPase_P-type"/>
    <property type="match status" value="2"/>
</dbReference>
<dbReference type="InterPro" id="IPR004014">
    <property type="entry name" value="ATPase_P-typ_cation-transptr_N"/>
</dbReference>
<dbReference type="InterPro" id="IPR036412">
    <property type="entry name" value="HAD-like_sf"/>
</dbReference>
<dbReference type="Pfam" id="PF00122">
    <property type="entry name" value="E1-E2_ATPase"/>
    <property type="match status" value="1"/>
</dbReference>
<evidence type="ECO:0000256" key="8">
    <source>
        <dbReference type="ARBA" id="ARBA00022989"/>
    </source>
</evidence>
<protein>
    <submittedName>
        <fullName evidence="12">Cation-transporting P-type ATPase</fullName>
    </submittedName>
</protein>
<dbReference type="SUPFAM" id="SSF81660">
    <property type="entry name" value="Metal cation-transporting ATPase, ATP-binding domain N"/>
    <property type="match status" value="1"/>
</dbReference>
<dbReference type="InterPro" id="IPR050510">
    <property type="entry name" value="Cation_transp_ATPase_P-type"/>
</dbReference>
<evidence type="ECO:0000256" key="2">
    <source>
        <dbReference type="ARBA" id="ARBA00005675"/>
    </source>
</evidence>
<organism evidence="12 13">
    <name type="scientific">Trichormus variabilis N2B</name>
    <dbReference type="NCBI Taxonomy" id="2681315"/>
    <lineage>
        <taxon>Bacteria</taxon>
        <taxon>Bacillati</taxon>
        <taxon>Cyanobacteriota</taxon>
        <taxon>Cyanophyceae</taxon>
        <taxon>Nostocales</taxon>
        <taxon>Nostocaceae</taxon>
        <taxon>Trichormus</taxon>
    </lineage>
</organism>
<dbReference type="SMART" id="SM00831">
    <property type="entry name" value="Cation_ATPase_N"/>
    <property type="match status" value="1"/>
</dbReference>
<dbReference type="SFLD" id="SFLDF00027">
    <property type="entry name" value="p-type_atpase"/>
    <property type="match status" value="1"/>
</dbReference>
<dbReference type="InterPro" id="IPR059000">
    <property type="entry name" value="ATPase_P-type_domA"/>
</dbReference>
<evidence type="ECO:0000313" key="13">
    <source>
        <dbReference type="Proteomes" id="UP000570851"/>
    </source>
</evidence>
<feature type="transmembrane region" description="Helical" evidence="10">
    <location>
        <begin position="59"/>
        <end position="76"/>
    </location>
</feature>
<dbReference type="SFLD" id="SFLDG00002">
    <property type="entry name" value="C1.7:_P-type_atpase_like"/>
    <property type="match status" value="1"/>
</dbReference>
<feature type="transmembrane region" description="Helical" evidence="10">
    <location>
        <begin position="861"/>
        <end position="882"/>
    </location>
</feature>
<keyword evidence="7" id="KW-1278">Translocase</keyword>
<dbReference type="InterPro" id="IPR023214">
    <property type="entry name" value="HAD_sf"/>
</dbReference>
<feature type="domain" description="Cation-transporting P-type ATPase N-terminal" evidence="11">
    <location>
        <begin position="6"/>
        <end position="79"/>
    </location>
</feature>
<dbReference type="InterPro" id="IPR023298">
    <property type="entry name" value="ATPase_P-typ_TM_dom_sf"/>
</dbReference>
<dbReference type="Gene3D" id="3.40.50.1000">
    <property type="entry name" value="HAD superfamily/HAD-like"/>
    <property type="match status" value="1"/>
</dbReference>
<dbReference type="InterPro" id="IPR006068">
    <property type="entry name" value="ATPase_P-typ_cation-transptr_C"/>
</dbReference>
<name>A0ABR6S5S3_ANAVA</name>
<dbReference type="Proteomes" id="UP000570851">
    <property type="component" value="Unassembled WGS sequence"/>
</dbReference>
<evidence type="ECO:0000256" key="10">
    <source>
        <dbReference type="SAM" id="Phobius"/>
    </source>
</evidence>
<dbReference type="PRINTS" id="PR00119">
    <property type="entry name" value="CATATPASE"/>
</dbReference>
<dbReference type="SFLD" id="SFLDS00003">
    <property type="entry name" value="Haloacid_Dehalogenase"/>
    <property type="match status" value="1"/>
</dbReference>
<dbReference type="Gene3D" id="3.40.1110.10">
    <property type="entry name" value="Calcium-transporting ATPase, cytoplasmic domain N"/>
    <property type="match status" value="1"/>
</dbReference>
<feature type="transmembrane region" description="Helical" evidence="10">
    <location>
        <begin position="295"/>
        <end position="320"/>
    </location>
</feature>
<evidence type="ECO:0000256" key="3">
    <source>
        <dbReference type="ARBA" id="ARBA00022475"/>
    </source>
</evidence>
<dbReference type="Pfam" id="PF00689">
    <property type="entry name" value="Cation_ATPase_C"/>
    <property type="match status" value="1"/>
</dbReference>
<dbReference type="InterPro" id="IPR023299">
    <property type="entry name" value="ATPase_P-typ_cyto_dom_N"/>
</dbReference>
<feature type="transmembrane region" description="Helical" evidence="10">
    <location>
        <begin position="741"/>
        <end position="762"/>
    </location>
</feature>
<evidence type="ECO:0000256" key="4">
    <source>
        <dbReference type="ARBA" id="ARBA00022692"/>
    </source>
</evidence>
<feature type="transmembrane region" description="Helical" evidence="10">
    <location>
        <begin position="267"/>
        <end position="289"/>
    </location>
</feature>
<gene>
    <name evidence="12" type="ORF">GNE12_07415</name>
</gene>
<evidence type="ECO:0000259" key="11">
    <source>
        <dbReference type="SMART" id="SM00831"/>
    </source>
</evidence>
<proteinExistence type="inferred from homology"/>
<keyword evidence="6" id="KW-0067">ATP-binding</keyword>
<dbReference type="Gene3D" id="1.20.1110.10">
    <property type="entry name" value="Calcium-transporting ATPase, transmembrane domain"/>
    <property type="match status" value="1"/>
</dbReference>
<feature type="transmembrane region" description="Helical" evidence="10">
    <location>
        <begin position="903"/>
        <end position="928"/>
    </location>
</feature>
<dbReference type="InterPro" id="IPR018303">
    <property type="entry name" value="ATPase_P-typ_P_site"/>
</dbReference>
<dbReference type="SUPFAM" id="SSF81653">
    <property type="entry name" value="Calcium ATPase, transduction domain A"/>
    <property type="match status" value="1"/>
</dbReference>
<comment type="similarity">
    <text evidence="2">Belongs to the cation transport ATPase (P-type) (TC 3.A.3) family. Type IIA subfamily.</text>
</comment>
<dbReference type="PANTHER" id="PTHR43294">
    <property type="entry name" value="SODIUM/POTASSIUM-TRANSPORTING ATPASE SUBUNIT ALPHA"/>
    <property type="match status" value="1"/>
</dbReference>
<dbReference type="EMBL" id="JACKZP010000019">
    <property type="protein sequence ID" value="MBC1301745.1"/>
    <property type="molecule type" value="Genomic_DNA"/>
</dbReference>
<evidence type="ECO:0000313" key="12">
    <source>
        <dbReference type="EMBL" id="MBC1301745.1"/>
    </source>
</evidence>
<evidence type="ECO:0000256" key="5">
    <source>
        <dbReference type="ARBA" id="ARBA00022741"/>
    </source>
</evidence>
<comment type="subcellular location">
    <subcellularLocation>
        <location evidence="1">Cell membrane</location>
        <topology evidence="1">Multi-pass membrane protein</topology>
    </subcellularLocation>
</comment>
<dbReference type="SUPFAM" id="SSF56784">
    <property type="entry name" value="HAD-like"/>
    <property type="match status" value="1"/>
</dbReference>
<feature type="transmembrane region" description="Helical" evidence="10">
    <location>
        <begin position="940"/>
        <end position="958"/>
    </location>
</feature>
<keyword evidence="9 10" id="KW-0472">Membrane</keyword>
<dbReference type="Pfam" id="PF13246">
    <property type="entry name" value="Cation_ATPase"/>
    <property type="match status" value="1"/>
</dbReference>
<keyword evidence="13" id="KW-1185">Reference proteome</keyword>
<dbReference type="PRINTS" id="PR00121">
    <property type="entry name" value="NAKATPASE"/>
</dbReference>
<dbReference type="InterPro" id="IPR001757">
    <property type="entry name" value="P_typ_ATPase"/>
</dbReference>
<feature type="transmembrane region" description="Helical" evidence="10">
    <location>
        <begin position="82"/>
        <end position="99"/>
    </location>
</feature>
<keyword evidence="8 10" id="KW-1133">Transmembrane helix</keyword>
<dbReference type="SUPFAM" id="SSF81665">
    <property type="entry name" value="Calcium ATPase, transmembrane domain M"/>
    <property type="match status" value="1"/>
</dbReference>
<dbReference type="Pfam" id="PF00690">
    <property type="entry name" value="Cation_ATPase_N"/>
    <property type="match status" value="1"/>
</dbReference>
<feature type="transmembrane region" description="Helical" evidence="10">
    <location>
        <begin position="768"/>
        <end position="790"/>
    </location>
</feature>
<keyword evidence="3" id="KW-1003">Cell membrane</keyword>
<evidence type="ECO:0000256" key="6">
    <source>
        <dbReference type="ARBA" id="ARBA00022840"/>
    </source>
</evidence>
<feature type="transmembrane region" description="Helical" evidence="10">
    <location>
        <begin position="814"/>
        <end position="841"/>
    </location>
</feature>
<evidence type="ECO:0000256" key="9">
    <source>
        <dbReference type="ARBA" id="ARBA00023136"/>
    </source>
</evidence>
<dbReference type="RefSeq" id="WP_011320771.1">
    <property type="nucleotide sequence ID" value="NZ_JACKZP010000019.1"/>
</dbReference>
<keyword evidence="5" id="KW-0547">Nucleotide-binding</keyword>
<dbReference type="PROSITE" id="PS00154">
    <property type="entry name" value="ATPASE_E1_E2"/>
    <property type="match status" value="1"/>
</dbReference>
<dbReference type="GeneID" id="58721626"/>
<dbReference type="PANTHER" id="PTHR43294:SF21">
    <property type="entry name" value="CATION TRANSPORTING ATPASE"/>
    <property type="match status" value="1"/>
</dbReference>
<sequence>MSLHQPVWTLPIAAVYELLGTTENGLTEYEATQSLERYGANELPETPQRPMWLRFTDQLTHFMALLLWVAGILAFISRTPELGWAIWAVIWINAVFSFWQEFQAEQALSALKNVLPMQVKVYRDGELKQIPARELVRGDIMQLEEGDHVSADARLVKSESLYLDVSVLTGESLPVARNAYPVRVREVASIRGGKTLPAGEQPLQEPTNLAEIPNLVLAGSTVSSGRGVAIVYATGAQTEFGHVAHLTTVVQREPSTLEVQVAQVVRVITAIALTMGVLVFLLTSLLVGMEVKESFIFAIGIIVALVPEGLLPTVTLSLAIGVRRMVRRNALVRRLSAVETLSATTVICTDKTGTLTKNEMTVHYLWIPWQPTGNELPETPLAISPTLIEVTGAGYDPTVGKVHMSGNFAAAWKVHLLLTGAALCSNARLIHLTAPSRWQEIGDPTEAALLVAAAKAGLNLETLQTQLPRLREVPFDSRRRMMTVILDWRASTVWTGDLPNLAFTKGAPLEVLRHCTYILRNGTLADINQDDWNQVVAANDSLAAQGFRVLGVAARRGGSEMLDWRSQDLEQNLTFIGLVAMFDPPRPEVSDAIAECHAAGIKVSMVTGDYGLTAEAIARQIGLVNNSVRIVTGEGMGNLSDAQLRQIVKYRSGLVFARMSPEHKLRLVQAYKDIGDVVAVTGDGVNDAPALRAAHIGVAMGMNGTDVAREAADIVLTDDNFATIVSAIEQGRTVYQNIRKFMTYILASNVAELVPFLLMVALKVPPALVIMQILAIDLGTDLVPALALGAEKAEVGTMHQPPRKKSRSLLDRSLLLRAYCFLGLLEAILGMTAFFLVWWSYGYNLQQLQAVTPSILSHSANAATVAIYTQATTMTLATIVACQDGNVFACRSERTSIWRLGLFSNPLIWLGIATEWMLVILITNSTFLSRFFSTAPLAPWQWLLLLVCPPIILGAEELRKAAWRRNLRHRR</sequence>
<accession>A0ABR6S5S3</accession>
<dbReference type="InterPro" id="IPR008250">
    <property type="entry name" value="ATPase_P-typ_transduc_dom_A_sf"/>
</dbReference>
<evidence type="ECO:0000256" key="7">
    <source>
        <dbReference type="ARBA" id="ARBA00022967"/>
    </source>
</evidence>